<accession>A0A9K3HF38</accession>
<protein>
    <submittedName>
        <fullName evidence="1">Cyclopropane-fatty-acyl-phospholipid synthase</fullName>
        <ecNumber evidence="1">2.1.1.79</ecNumber>
    </submittedName>
</protein>
<reference evidence="1" key="1">
    <citation type="journal article" date="2017" name="Nature">
        <title>The sunflower genome provides insights into oil metabolism, flowering and Asterid evolution.</title>
        <authorList>
            <person name="Badouin H."/>
            <person name="Gouzy J."/>
            <person name="Grassa C.J."/>
            <person name="Murat F."/>
            <person name="Staton S.E."/>
            <person name="Cottret L."/>
            <person name="Lelandais-Briere C."/>
            <person name="Owens G.L."/>
            <person name="Carrere S."/>
            <person name="Mayjonade B."/>
            <person name="Legrand L."/>
            <person name="Gill N."/>
            <person name="Kane N.C."/>
            <person name="Bowers J.E."/>
            <person name="Hubner S."/>
            <person name="Bellec A."/>
            <person name="Berard A."/>
            <person name="Berges H."/>
            <person name="Blanchet N."/>
            <person name="Boniface M.C."/>
            <person name="Brunel D."/>
            <person name="Catrice O."/>
            <person name="Chaidir N."/>
            <person name="Claudel C."/>
            <person name="Donnadieu C."/>
            <person name="Faraut T."/>
            <person name="Fievet G."/>
            <person name="Helmstetter N."/>
            <person name="King M."/>
            <person name="Knapp S.J."/>
            <person name="Lai Z."/>
            <person name="Le Paslier M.C."/>
            <person name="Lippi Y."/>
            <person name="Lorenzon L."/>
            <person name="Mandel J.R."/>
            <person name="Marage G."/>
            <person name="Marchand G."/>
            <person name="Marquand E."/>
            <person name="Bret-Mestries E."/>
            <person name="Morien E."/>
            <person name="Nambeesan S."/>
            <person name="Nguyen T."/>
            <person name="Pegot-Espagnet P."/>
            <person name="Pouilly N."/>
            <person name="Raftis F."/>
            <person name="Sallet E."/>
            <person name="Schiex T."/>
            <person name="Thomas J."/>
            <person name="Vandecasteele C."/>
            <person name="Vares D."/>
            <person name="Vear F."/>
            <person name="Vautrin S."/>
            <person name="Crespi M."/>
            <person name="Mangin B."/>
            <person name="Burke J.M."/>
            <person name="Salse J."/>
            <person name="Munos S."/>
            <person name="Vincourt P."/>
            <person name="Rieseberg L.H."/>
            <person name="Langlade N.B."/>
        </authorList>
    </citation>
    <scope>NUCLEOTIDE SEQUENCE</scope>
    <source>
        <tissue evidence="1">Leaves</tissue>
    </source>
</reference>
<dbReference type="Proteomes" id="UP000215914">
    <property type="component" value="Unassembled WGS sequence"/>
</dbReference>
<dbReference type="GO" id="GO:0008825">
    <property type="term" value="F:cyclopropane-fatty-acyl-phospholipid synthase activity"/>
    <property type="evidence" value="ECO:0007669"/>
    <property type="project" value="UniProtKB-EC"/>
</dbReference>
<keyword evidence="1" id="KW-0808">Transferase</keyword>
<dbReference type="InterPro" id="IPR029063">
    <property type="entry name" value="SAM-dependent_MTases_sf"/>
</dbReference>
<dbReference type="SUPFAM" id="SSF53335">
    <property type="entry name" value="S-adenosyl-L-methionine-dependent methyltransferases"/>
    <property type="match status" value="1"/>
</dbReference>
<dbReference type="EMBL" id="MNCJ02000327">
    <property type="protein sequence ID" value="KAF5777144.1"/>
    <property type="molecule type" value="Genomic_DNA"/>
</dbReference>
<dbReference type="PANTHER" id="PTHR43675">
    <property type="entry name" value="ARSENITE METHYLTRANSFERASE"/>
    <property type="match status" value="1"/>
</dbReference>
<dbReference type="Gene3D" id="3.40.50.150">
    <property type="entry name" value="Vaccinia Virus protein VP39"/>
    <property type="match status" value="1"/>
</dbReference>
<dbReference type="Pfam" id="PF02353">
    <property type="entry name" value="CMAS"/>
    <property type="match status" value="1"/>
</dbReference>
<evidence type="ECO:0000313" key="2">
    <source>
        <dbReference type="Proteomes" id="UP000215914"/>
    </source>
</evidence>
<comment type="caution">
    <text evidence="1">The sequence shown here is derived from an EMBL/GenBank/DDBJ whole genome shotgun (WGS) entry which is preliminary data.</text>
</comment>
<dbReference type="EC" id="2.1.1.79" evidence="1"/>
<sequence length="238" mass="27306">MLNKSYDIINNPKQMVPSLMETGARSYIVNFLQDYIAIGTLILIEERGIVFTFEGSKRKSPLKVYLKVHNPQFYWKIITQAELGFADAYIKGDVSFTDKNEGLLNMLMSNELFSLFMDDTMQYSCAIFKSKDDDLKTAQLRKISSLIEKARVNENHEVLDIGCGWGRFGIELVKQTGCKYTGITLSKEQIKYAESKVKEAGLQFFRCCESALKDDGIFVLQVCQFHYMLPYQKQQNTT</sequence>
<name>A0A9K3HF38_HELAN</name>
<dbReference type="AlphaFoldDB" id="A0A9K3HF38"/>
<organism evidence="1 2">
    <name type="scientific">Helianthus annuus</name>
    <name type="common">Common sunflower</name>
    <dbReference type="NCBI Taxonomy" id="4232"/>
    <lineage>
        <taxon>Eukaryota</taxon>
        <taxon>Viridiplantae</taxon>
        <taxon>Streptophyta</taxon>
        <taxon>Embryophyta</taxon>
        <taxon>Tracheophyta</taxon>
        <taxon>Spermatophyta</taxon>
        <taxon>Magnoliopsida</taxon>
        <taxon>eudicotyledons</taxon>
        <taxon>Gunneridae</taxon>
        <taxon>Pentapetalae</taxon>
        <taxon>asterids</taxon>
        <taxon>campanulids</taxon>
        <taxon>Asterales</taxon>
        <taxon>Asteraceae</taxon>
        <taxon>Asteroideae</taxon>
        <taxon>Heliantheae alliance</taxon>
        <taxon>Heliantheae</taxon>
        <taxon>Helianthus</taxon>
    </lineage>
</organism>
<dbReference type="InterPro" id="IPR026669">
    <property type="entry name" value="Arsenite_MeTrfase-like"/>
</dbReference>
<gene>
    <name evidence="1" type="ORF">HanXRQr2_Chr12g0532241</name>
</gene>
<dbReference type="CDD" id="cd02440">
    <property type="entry name" value="AdoMet_MTases"/>
    <property type="match status" value="1"/>
</dbReference>
<reference evidence="1" key="2">
    <citation type="submission" date="2020-06" db="EMBL/GenBank/DDBJ databases">
        <title>Helianthus annuus Genome sequencing and assembly Release 2.</title>
        <authorList>
            <person name="Gouzy J."/>
            <person name="Langlade N."/>
            <person name="Munos S."/>
        </authorList>
    </citation>
    <scope>NUCLEOTIDE SEQUENCE</scope>
    <source>
        <tissue evidence="1">Leaves</tissue>
    </source>
</reference>
<dbReference type="GO" id="GO:0032259">
    <property type="term" value="P:methylation"/>
    <property type="evidence" value="ECO:0007669"/>
    <property type="project" value="UniProtKB-KW"/>
</dbReference>
<dbReference type="Gramene" id="mRNA:HanXRQr2_Chr12g0532241">
    <property type="protein sequence ID" value="mRNA:HanXRQr2_Chr12g0532241"/>
    <property type="gene ID" value="HanXRQr2_Chr12g0532241"/>
</dbReference>
<dbReference type="GO" id="GO:0008168">
    <property type="term" value="F:methyltransferase activity"/>
    <property type="evidence" value="ECO:0000318"/>
    <property type="project" value="GO_Central"/>
</dbReference>
<keyword evidence="1" id="KW-0489">Methyltransferase</keyword>
<keyword evidence="2" id="KW-1185">Reference proteome</keyword>
<evidence type="ECO:0000313" key="1">
    <source>
        <dbReference type="EMBL" id="KAF5777144.1"/>
    </source>
</evidence>
<dbReference type="PANTHER" id="PTHR43675:SF27">
    <property type="entry name" value="FAD_NAD(P)-BINDING DOMAIN, S-ADENOSYL-L-METHIONINE-DEPENDENT METHYLTRANSFERASE-RELATED"/>
    <property type="match status" value="1"/>
</dbReference>
<proteinExistence type="predicted"/>